<sequence length="190" mass="22455">MGVSNKGCCVLKYSHSIDDELLALYAQGLTITEISEKVEIPYETIRRRLKEKGAKPASPRFVAKFGDIRYLGHRKYWSEEEEQRFKEYFPFHTNEEVAEEFCCKLRQVKNKARQLGVSKDNEWLHSKNIHSLKIAYIMSKSSNKRVLFKEGNNYGCRFKKGNTIGYRFKKGFKYDKEFWEKYRRGEVALP</sequence>
<evidence type="ECO:0000313" key="1">
    <source>
        <dbReference type="EMBL" id="DAE05716.1"/>
    </source>
</evidence>
<dbReference type="EMBL" id="BK015415">
    <property type="protein sequence ID" value="DAE05716.1"/>
    <property type="molecule type" value="Genomic_DNA"/>
</dbReference>
<reference evidence="1" key="1">
    <citation type="journal article" date="2021" name="Proc. Natl. Acad. Sci. U.S.A.">
        <title>A Catalog of Tens of Thousands of Viruses from Human Metagenomes Reveals Hidden Associations with Chronic Diseases.</title>
        <authorList>
            <person name="Tisza M.J."/>
            <person name="Buck C.B."/>
        </authorList>
    </citation>
    <scope>NUCLEOTIDE SEQUENCE</scope>
    <source>
        <strain evidence="1">CtM5A27</strain>
    </source>
</reference>
<organism evidence="1">
    <name type="scientific">Siphoviridae sp. ctM5A27</name>
    <dbReference type="NCBI Taxonomy" id="2825459"/>
    <lineage>
        <taxon>Viruses</taxon>
        <taxon>Duplodnaviria</taxon>
        <taxon>Heunggongvirae</taxon>
        <taxon>Uroviricota</taxon>
        <taxon>Caudoviricetes</taxon>
    </lineage>
</organism>
<proteinExistence type="predicted"/>
<dbReference type="Gene3D" id="1.10.10.60">
    <property type="entry name" value="Homeodomain-like"/>
    <property type="match status" value="1"/>
</dbReference>
<accession>A0A8S5PHQ5</accession>
<name>A0A8S5PHQ5_9CAUD</name>
<protein>
    <submittedName>
        <fullName evidence="1">Transposase</fullName>
    </submittedName>
</protein>